<dbReference type="Proteomes" id="UP000630923">
    <property type="component" value="Unassembled WGS sequence"/>
</dbReference>
<dbReference type="EMBL" id="BNCI01000001">
    <property type="protein sequence ID" value="GHF17408.1"/>
    <property type="molecule type" value="Genomic_DNA"/>
</dbReference>
<evidence type="ECO:0000256" key="4">
    <source>
        <dbReference type="PROSITE-ProRule" id="PRU00335"/>
    </source>
</evidence>
<dbReference type="InterPro" id="IPR009057">
    <property type="entry name" value="Homeodomain-like_sf"/>
</dbReference>
<feature type="DNA-binding region" description="H-T-H motif" evidence="4">
    <location>
        <begin position="26"/>
        <end position="45"/>
    </location>
</feature>
<accession>A0A919APU6</accession>
<dbReference type="SUPFAM" id="SSF48498">
    <property type="entry name" value="Tetracyclin repressor-like, C-terminal domain"/>
    <property type="match status" value="1"/>
</dbReference>
<keyword evidence="3" id="KW-0804">Transcription</keyword>
<proteinExistence type="predicted"/>
<evidence type="ECO:0000256" key="3">
    <source>
        <dbReference type="ARBA" id="ARBA00023163"/>
    </source>
</evidence>
<dbReference type="Pfam" id="PF00440">
    <property type="entry name" value="TetR_N"/>
    <property type="match status" value="1"/>
</dbReference>
<evidence type="ECO:0000259" key="5">
    <source>
        <dbReference type="PROSITE" id="PS50977"/>
    </source>
</evidence>
<organism evidence="6 7">
    <name type="scientific">Kordiimonas sediminis</name>
    <dbReference type="NCBI Taxonomy" id="1735581"/>
    <lineage>
        <taxon>Bacteria</taxon>
        <taxon>Pseudomonadati</taxon>
        <taxon>Pseudomonadota</taxon>
        <taxon>Alphaproteobacteria</taxon>
        <taxon>Kordiimonadales</taxon>
        <taxon>Kordiimonadaceae</taxon>
        <taxon>Kordiimonas</taxon>
    </lineage>
</organism>
<dbReference type="InterPro" id="IPR036271">
    <property type="entry name" value="Tet_transcr_reg_TetR-rel_C_sf"/>
</dbReference>
<dbReference type="PRINTS" id="PR00455">
    <property type="entry name" value="HTHTETR"/>
</dbReference>
<gene>
    <name evidence="6" type="ORF">GCM10017044_09730</name>
</gene>
<dbReference type="SUPFAM" id="SSF46689">
    <property type="entry name" value="Homeodomain-like"/>
    <property type="match status" value="1"/>
</dbReference>
<dbReference type="PROSITE" id="PS50977">
    <property type="entry name" value="HTH_TETR_2"/>
    <property type="match status" value="1"/>
</dbReference>
<dbReference type="AlphaFoldDB" id="A0A919APU6"/>
<reference evidence="6" key="2">
    <citation type="submission" date="2020-09" db="EMBL/GenBank/DDBJ databases">
        <authorList>
            <person name="Sun Q."/>
            <person name="Kim S."/>
        </authorList>
    </citation>
    <scope>NUCLEOTIDE SEQUENCE</scope>
    <source>
        <strain evidence="6">KCTC 42590</strain>
    </source>
</reference>
<evidence type="ECO:0000313" key="7">
    <source>
        <dbReference type="Proteomes" id="UP000630923"/>
    </source>
</evidence>
<feature type="domain" description="HTH tetR-type" evidence="5">
    <location>
        <begin position="3"/>
        <end position="63"/>
    </location>
</feature>
<evidence type="ECO:0000256" key="2">
    <source>
        <dbReference type="ARBA" id="ARBA00023125"/>
    </source>
</evidence>
<dbReference type="InterPro" id="IPR001647">
    <property type="entry name" value="HTH_TetR"/>
</dbReference>
<evidence type="ECO:0000256" key="1">
    <source>
        <dbReference type="ARBA" id="ARBA00023015"/>
    </source>
</evidence>
<dbReference type="GO" id="GO:0003677">
    <property type="term" value="F:DNA binding"/>
    <property type="evidence" value="ECO:0007669"/>
    <property type="project" value="UniProtKB-UniRule"/>
</dbReference>
<reference evidence="6" key="1">
    <citation type="journal article" date="2014" name="Int. J. Syst. Evol. Microbiol.">
        <title>Complete genome sequence of Corynebacterium casei LMG S-19264T (=DSM 44701T), isolated from a smear-ripened cheese.</title>
        <authorList>
            <consortium name="US DOE Joint Genome Institute (JGI-PGF)"/>
            <person name="Walter F."/>
            <person name="Albersmeier A."/>
            <person name="Kalinowski J."/>
            <person name="Ruckert C."/>
        </authorList>
    </citation>
    <scope>NUCLEOTIDE SEQUENCE</scope>
    <source>
        <strain evidence="6">KCTC 42590</strain>
    </source>
</reference>
<protein>
    <submittedName>
        <fullName evidence="6">TetR family transcriptional regulator</fullName>
    </submittedName>
</protein>
<keyword evidence="1" id="KW-0805">Transcription regulation</keyword>
<keyword evidence="2 4" id="KW-0238">DNA-binding</keyword>
<dbReference type="Gene3D" id="1.10.357.10">
    <property type="entry name" value="Tetracycline Repressor, domain 2"/>
    <property type="match status" value="1"/>
</dbReference>
<name>A0A919APU6_9PROT</name>
<sequence>MSRSKRNELLEKALIAFNRGGYYAVGMDRLVKETGISKTSMYKHFKTKEDLIEAVLRLRDEKFRGWLVGRIDSLAQDPVGRLLAMFDALDEWFHTKEFRSCMFIRASSEYPDSNHQVYKVSAEHKRLILNYVTGLAQQAGVEDPILLAKQLLLLKEGAIVTAHMLGPDGVQHTAKEAAKTLIYASLKKAPTPLAESIPQSAPDA</sequence>
<keyword evidence="7" id="KW-1185">Reference proteome</keyword>
<dbReference type="PANTHER" id="PTHR47506:SF1">
    <property type="entry name" value="HTH-TYPE TRANSCRIPTIONAL REGULATOR YJDC"/>
    <property type="match status" value="1"/>
</dbReference>
<comment type="caution">
    <text evidence="6">The sequence shown here is derived from an EMBL/GenBank/DDBJ whole genome shotgun (WGS) entry which is preliminary data.</text>
</comment>
<dbReference type="RefSeq" id="WP_191250413.1">
    <property type="nucleotide sequence ID" value="NZ_BNCI01000001.1"/>
</dbReference>
<evidence type="ECO:0000313" key="6">
    <source>
        <dbReference type="EMBL" id="GHF17408.1"/>
    </source>
</evidence>
<dbReference type="PANTHER" id="PTHR47506">
    <property type="entry name" value="TRANSCRIPTIONAL REGULATORY PROTEIN"/>
    <property type="match status" value="1"/>
</dbReference>